<dbReference type="RefSeq" id="WP_320424818.1">
    <property type="nucleotide sequence ID" value="NZ_JAXCLA010000006.1"/>
</dbReference>
<organism evidence="1 2">
    <name type="scientific">Roseateles agri</name>
    <dbReference type="NCBI Taxonomy" id="3098619"/>
    <lineage>
        <taxon>Bacteria</taxon>
        <taxon>Pseudomonadati</taxon>
        <taxon>Pseudomonadota</taxon>
        <taxon>Betaproteobacteria</taxon>
        <taxon>Burkholderiales</taxon>
        <taxon>Sphaerotilaceae</taxon>
        <taxon>Roseateles</taxon>
    </lineage>
</organism>
<dbReference type="Proteomes" id="UP001285263">
    <property type="component" value="Unassembled WGS sequence"/>
</dbReference>
<dbReference type="Pfam" id="PF13279">
    <property type="entry name" value="4HBT_2"/>
    <property type="match status" value="1"/>
</dbReference>
<dbReference type="EMBL" id="JAXCLA010000006">
    <property type="protein sequence ID" value="MDY0746858.1"/>
    <property type="molecule type" value="Genomic_DNA"/>
</dbReference>
<evidence type="ECO:0000313" key="1">
    <source>
        <dbReference type="EMBL" id="MDY0746858.1"/>
    </source>
</evidence>
<reference evidence="1 2" key="1">
    <citation type="submission" date="2023-11" db="EMBL/GenBank/DDBJ databases">
        <title>Paucibacter sp. nov., isolated from fresh soil in Korea.</title>
        <authorList>
            <person name="Le N.T.T."/>
        </authorList>
    </citation>
    <scope>NUCLEOTIDE SEQUENCE [LARGE SCALE GENOMIC DNA]</scope>
    <source>
        <strain evidence="1 2">R3-3</strain>
    </source>
</reference>
<dbReference type="InterPro" id="IPR029069">
    <property type="entry name" value="HotDog_dom_sf"/>
</dbReference>
<keyword evidence="2" id="KW-1185">Reference proteome</keyword>
<dbReference type="EC" id="3.1.2.-" evidence="1"/>
<dbReference type="GO" id="GO:0016787">
    <property type="term" value="F:hydrolase activity"/>
    <property type="evidence" value="ECO:0007669"/>
    <property type="project" value="UniProtKB-KW"/>
</dbReference>
<gene>
    <name evidence="1" type="ORF">SNE35_20265</name>
</gene>
<dbReference type="Gene3D" id="3.10.129.10">
    <property type="entry name" value="Hotdog Thioesterase"/>
    <property type="match status" value="1"/>
</dbReference>
<comment type="caution">
    <text evidence="1">The sequence shown here is derived from an EMBL/GenBank/DDBJ whole genome shotgun (WGS) entry which is preliminary data.</text>
</comment>
<accession>A0ABU5DKM4</accession>
<proteinExistence type="predicted"/>
<keyword evidence="1" id="KW-0378">Hydrolase</keyword>
<dbReference type="CDD" id="cd00586">
    <property type="entry name" value="4HBT"/>
    <property type="match status" value="1"/>
</dbReference>
<evidence type="ECO:0000313" key="2">
    <source>
        <dbReference type="Proteomes" id="UP001285263"/>
    </source>
</evidence>
<name>A0ABU5DKM4_9BURK</name>
<sequence>MKVAFERRERVRFGHCDPAGIVYYPRYFEMLHGVMEDWFNEGLKVNYAEFLGQRRFGMPTIQLHSDFRRISRMGDVLRQQLIVTKLGRTSLGLRTEFHGDDGVRAAFDQVLVCTSLDTHQPTPFPDDLRAALELCINDES</sequence>
<protein>
    <submittedName>
        <fullName evidence="1">Thioesterase family protein</fullName>
        <ecNumber evidence="1">3.1.2.-</ecNumber>
    </submittedName>
</protein>
<dbReference type="SUPFAM" id="SSF54637">
    <property type="entry name" value="Thioesterase/thiol ester dehydrase-isomerase"/>
    <property type="match status" value="1"/>
</dbReference>